<dbReference type="InterPro" id="IPR039420">
    <property type="entry name" value="WalR-like"/>
</dbReference>
<dbReference type="EMBL" id="VKAC01000003">
    <property type="protein sequence ID" value="TXR57227.1"/>
    <property type="molecule type" value="Genomic_DNA"/>
</dbReference>
<dbReference type="PANTHER" id="PTHR48111">
    <property type="entry name" value="REGULATOR OF RPOS"/>
    <property type="match status" value="1"/>
</dbReference>
<organism evidence="7 8">
    <name type="scientific">Quadrisphaera setariae</name>
    <dbReference type="NCBI Taxonomy" id="2593304"/>
    <lineage>
        <taxon>Bacteria</taxon>
        <taxon>Bacillati</taxon>
        <taxon>Actinomycetota</taxon>
        <taxon>Actinomycetes</taxon>
        <taxon>Kineosporiales</taxon>
        <taxon>Kineosporiaceae</taxon>
        <taxon>Quadrisphaera</taxon>
    </lineage>
</organism>
<feature type="domain" description="Response regulatory" evidence="5">
    <location>
        <begin position="1"/>
        <end position="117"/>
    </location>
</feature>
<dbReference type="SUPFAM" id="SSF52172">
    <property type="entry name" value="CheY-like"/>
    <property type="match status" value="1"/>
</dbReference>
<dbReference type="InterPro" id="IPR001789">
    <property type="entry name" value="Sig_transdc_resp-reg_receiver"/>
</dbReference>
<evidence type="ECO:0000313" key="7">
    <source>
        <dbReference type="EMBL" id="TXR57227.1"/>
    </source>
</evidence>
<evidence type="ECO:0000313" key="8">
    <source>
        <dbReference type="Proteomes" id="UP000321234"/>
    </source>
</evidence>
<evidence type="ECO:0000256" key="3">
    <source>
        <dbReference type="PROSITE-ProRule" id="PRU01091"/>
    </source>
</evidence>
<dbReference type="Pfam" id="PF00486">
    <property type="entry name" value="Trans_reg_C"/>
    <property type="match status" value="1"/>
</dbReference>
<evidence type="ECO:0000256" key="1">
    <source>
        <dbReference type="ARBA" id="ARBA00023125"/>
    </source>
</evidence>
<dbReference type="SUPFAM" id="SSF46894">
    <property type="entry name" value="C-terminal effector domain of the bipartite response regulators"/>
    <property type="match status" value="1"/>
</dbReference>
<evidence type="ECO:0000259" key="5">
    <source>
        <dbReference type="PROSITE" id="PS50110"/>
    </source>
</evidence>
<protein>
    <submittedName>
        <fullName evidence="7">Response regulator transcription factor</fullName>
    </submittedName>
</protein>
<dbReference type="GO" id="GO:0006355">
    <property type="term" value="P:regulation of DNA-templated transcription"/>
    <property type="evidence" value="ECO:0007669"/>
    <property type="project" value="InterPro"/>
</dbReference>
<dbReference type="Pfam" id="PF00072">
    <property type="entry name" value="Response_reg"/>
    <property type="match status" value="1"/>
</dbReference>
<dbReference type="SMART" id="SM00862">
    <property type="entry name" value="Trans_reg_C"/>
    <property type="match status" value="1"/>
</dbReference>
<feature type="modified residue" description="4-aspartylphosphate" evidence="2">
    <location>
        <position position="52"/>
    </location>
</feature>
<sequence>MLLVEDDARLRAAVSRALGEAGARVHATGTGQGALAAAGPGPTCPYAVVVLDIGLPDSDGRDVCQALRSRGITAPVLFLTARGQVEDVVSGFGAGGDDYLSKPFRTPELLVRLGALAHRPGSATGTVPAPEPVPDSASATGAGAPAALRLDPVGHRLVGVSEQPLTPTEYRVLAVLVNAPGEVVRRKALAAAGWSHGAIVSDNTLDQYVARLRRKVAAASDGQHQITTVHGVGHRFS</sequence>
<dbReference type="Gene3D" id="1.10.10.10">
    <property type="entry name" value="Winged helix-like DNA-binding domain superfamily/Winged helix DNA-binding domain"/>
    <property type="match status" value="1"/>
</dbReference>
<dbReference type="Proteomes" id="UP000321234">
    <property type="component" value="Unassembled WGS sequence"/>
</dbReference>
<evidence type="ECO:0000256" key="4">
    <source>
        <dbReference type="SAM" id="MobiDB-lite"/>
    </source>
</evidence>
<keyword evidence="1 3" id="KW-0238">DNA-binding</keyword>
<dbReference type="PANTHER" id="PTHR48111:SF37">
    <property type="entry name" value="RESPONSE REGULATOR PROTEIN CARR"/>
    <property type="match status" value="1"/>
</dbReference>
<dbReference type="InterPro" id="IPR001867">
    <property type="entry name" value="OmpR/PhoB-type_DNA-bd"/>
</dbReference>
<dbReference type="InterPro" id="IPR016032">
    <property type="entry name" value="Sig_transdc_resp-reg_C-effctor"/>
</dbReference>
<dbReference type="InterPro" id="IPR036388">
    <property type="entry name" value="WH-like_DNA-bd_sf"/>
</dbReference>
<feature type="DNA-binding region" description="OmpR/PhoB-type" evidence="3">
    <location>
        <begin position="136"/>
        <end position="237"/>
    </location>
</feature>
<keyword evidence="2" id="KW-0597">Phosphoprotein</keyword>
<reference evidence="7 8" key="1">
    <citation type="submission" date="2019-07" db="EMBL/GenBank/DDBJ databases">
        <title>Quadrisphaera sp. strain DD2A genome sequencing and assembly.</title>
        <authorList>
            <person name="Kim I."/>
        </authorList>
    </citation>
    <scope>NUCLEOTIDE SEQUENCE [LARGE SCALE GENOMIC DNA]</scope>
    <source>
        <strain evidence="7 8">DD2A</strain>
    </source>
</reference>
<dbReference type="GO" id="GO:0000976">
    <property type="term" value="F:transcription cis-regulatory region binding"/>
    <property type="evidence" value="ECO:0007669"/>
    <property type="project" value="TreeGrafter"/>
</dbReference>
<proteinExistence type="predicted"/>
<dbReference type="Gene3D" id="3.40.50.2300">
    <property type="match status" value="1"/>
</dbReference>
<dbReference type="OrthoDB" id="3473150at2"/>
<dbReference type="CDD" id="cd00383">
    <property type="entry name" value="trans_reg_C"/>
    <property type="match status" value="1"/>
</dbReference>
<feature type="region of interest" description="Disordered" evidence="4">
    <location>
        <begin position="121"/>
        <end position="142"/>
    </location>
</feature>
<dbReference type="GO" id="GO:0000156">
    <property type="term" value="F:phosphorelay response regulator activity"/>
    <property type="evidence" value="ECO:0007669"/>
    <property type="project" value="TreeGrafter"/>
</dbReference>
<dbReference type="AlphaFoldDB" id="A0A5C8ZHB8"/>
<dbReference type="GO" id="GO:0032993">
    <property type="term" value="C:protein-DNA complex"/>
    <property type="evidence" value="ECO:0007669"/>
    <property type="project" value="TreeGrafter"/>
</dbReference>
<accession>A0A5C8ZHB8</accession>
<comment type="caution">
    <text evidence="7">The sequence shown here is derived from an EMBL/GenBank/DDBJ whole genome shotgun (WGS) entry which is preliminary data.</text>
</comment>
<dbReference type="PROSITE" id="PS51755">
    <property type="entry name" value="OMPR_PHOB"/>
    <property type="match status" value="1"/>
</dbReference>
<dbReference type="SMART" id="SM00448">
    <property type="entry name" value="REC"/>
    <property type="match status" value="1"/>
</dbReference>
<evidence type="ECO:0000259" key="6">
    <source>
        <dbReference type="PROSITE" id="PS51755"/>
    </source>
</evidence>
<name>A0A5C8ZHB8_9ACTN</name>
<feature type="domain" description="OmpR/PhoB-type" evidence="6">
    <location>
        <begin position="136"/>
        <end position="237"/>
    </location>
</feature>
<dbReference type="InterPro" id="IPR011006">
    <property type="entry name" value="CheY-like_superfamily"/>
</dbReference>
<keyword evidence="8" id="KW-1185">Reference proteome</keyword>
<dbReference type="PROSITE" id="PS50110">
    <property type="entry name" value="RESPONSE_REGULATORY"/>
    <property type="match status" value="1"/>
</dbReference>
<gene>
    <name evidence="7" type="ORF">FMM08_05645</name>
</gene>
<evidence type="ECO:0000256" key="2">
    <source>
        <dbReference type="PROSITE-ProRule" id="PRU00169"/>
    </source>
</evidence>
<dbReference type="GO" id="GO:0005829">
    <property type="term" value="C:cytosol"/>
    <property type="evidence" value="ECO:0007669"/>
    <property type="project" value="TreeGrafter"/>
</dbReference>